<proteinExistence type="predicted"/>
<keyword evidence="2" id="KW-1185">Reference proteome</keyword>
<dbReference type="EMBL" id="JACHFD010000003">
    <property type="protein sequence ID" value="MBB5350614.1"/>
    <property type="molecule type" value="Genomic_DNA"/>
</dbReference>
<gene>
    <name evidence="1" type="ORF">HNR46_000842</name>
</gene>
<dbReference type="AlphaFoldDB" id="A0A840V4Q4"/>
<accession>A0A840V4Q4</accession>
<dbReference type="Proteomes" id="UP000557717">
    <property type="component" value="Unassembled WGS sequence"/>
</dbReference>
<organism evidence="1 2">
    <name type="scientific">Haloferula luteola</name>
    <dbReference type="NCBI Taxonomy" id="595692"/>
    <lineage>
        <taxon>Bacteria</taxon>
        <taxon>Pseudomonadati</taxon>
        <taxon>Verrucomicrobiota</taxon>
        <taxon>Verrucomicrobiia</taxon>
        <taxon>Verrucomicrobiales</taxon>
        <taxon>Verrucomicrobiaceae</taxon>
        <taxon>Haloferula</taxon>
    </lineage>
</organism>
<reference evidence="1 2" key="1">
    <citation type="submission" date="2020-08" db="EMBL/GenBank/DDBJ databases">
        <title>Genomic Encyclopedia of Type Strains, Phase IV (KMG-IV): sequencing the most valuable type-strain genomes for metagenomic binning, comparative biology and taxonomic classification.</title>
        <authorList>
            <person name="Goeker M."/>
        </authorList>
    </citation>
    <scope>NUCLEOTIDE SEQUENCE [LARGE SCALE GENOMIC DNA]</scope>
    <source>
        <strain evidence="1 2">YC6886</strain>
    </source>
</reference>
<comment type="caution">
    <text evidence="1">The sequence shown here is derived from an EMBL/GenBank/DDBJ whole genome shotgun (WGS) entry which is preliminary data.</text>
</comment>
<evidence type="ECO:0000313" key="2">
    <source>
        <dbReference type="Proteomes" id="UP000557717"/>
    </source>
</evidence>
<evidence type="ECO:0000313" key="1">
    <source>
        <dbReference type="EMBL" id="MBB5350614.1"/>
    </source>
</evidence>
<sequence length="47" mass="5050">MPPLRPVEGKTPFLRGAEVTSAATLTDFPQAQAPRISEISARLIMAL</sequence>
<protein>
    <submittedName>
        <fullName evidence="1">Uncharacterized protein</fullName>
    </submittedName>
</protein>
<name>A0A840V4Q4_9BACT</name>